<proteinExistence type="predicted"/>
<dbReference type="Proteomes" id="UP001224812">
    <property type="component" value="Unassembled WGS sequence"/>
</dbReference>
<dbReference type="EMBL" id="JASAVS010000014">
    <property type="protein sequence ID" value="MDP8085686.1"/>
    <property type="molecule type" value="Genomic_DNA"/>
</dbReference>
<dbReference type="Proteomes" id="UP000198883">
    <property type="component" value="Unassembled WGS sequence"/>
</dbReference>
<dbReference type="AlphaFoldDB" id="A0A1H7YGL8"/>
<reference evidence="3" key="1">
    <citation type="submission" date="2016-10" db="EMBL/GenBank/DDBJ databases">
        <authorList>
            <person name="de Groot N.N."/>
        </authorList>
    </citation>
    <scope>NUCLEOTIDE SEQUENCE [LARGE SCALE GENOMIC DNA]</scope>
    <source>
        <strain evidence="3">DSM 24204</strain>
    </source>
</reference>
<accession>A0A1H7YGL8</accession>
<evidence type="ECO:0000313" key="5">
    <source>
        <dbReference type="Proteomes" id="UP001224812"/>
    </source>
</evidence>
<reference evidence="2 5" key="3">
    <citation type="journal article" date="2023" name="Front. Microbiol.">
        <title>Phylogeography and host specificity of Pasteurellaceae pathogenic to sea-farmed fish in the north-east Atlantic.</title>
        <authorList>
            <person name="Gulla S."/>
            <person name="Colquhoun D.J."/>
            <person name="Olsen A.B."/>
            <person name="Spilsberg B."/>
            <person name="Lagesen K."/>
            <person name="Aakesson C.P."/>
            <person name="Strom S."/>
            <person name="Manji F."/>
            <person name="Birkbeck T.H."/>
            <person name="Nilsen H.K."/>
        </authorList>
    </citation>
    <scope>NUCLEOTIDE SEQUENCE [LARGE SCALE GENOMIC DNA]</scope>
    <source>
        <strain evidence="2 5">VIO11850</strain>
    </source>
</reference>
<organism evidence="3 4">
    <name type="scientific">Phocoenobacter skyensis</name>
    <dbReference type="NCBI Taxonomy" id="97481"/>
    <lineage>
        <taxon>Bacteria</taxon>
        <taxon>Pseudomonadati</taxon>
        <taxon>Pseudomonadota</taxon>
        <taxon>Gammaproteobacteria</taxon>
        <taxon>Pasteurellales</taxon>
        <taxon>Pasteurellaceae</taxon>
        <taxon>Phocoenobacter</taxon>
    </lineage>
</organism>
<dbReference type="OrthoDB" id="4941530at2"/>
<feature type="signal peptide" evidence="1">
    <location>
        <begin position="1"/>
        <end position="18"/>
    </location>
</feature>
<sequence>MKKIAILLLSVLIQTANAQEFIQLIGLETDHSGFSDGSYSVMYDNSNDDKQKVKPYVPLKTLGIYRKDNKVQIFSLDYLLVPTKKGFLYATMGVEETKINPADYEEYLSEEALKEYQLGSSITKPKFFKNKKQLLAFMQKQMPTFQDAISIDFEKISYLNANFYLTTGFESEVNGSASWFSATEKTAIYPLDWQGKLSNKLLDYVDNNTKSQVVINAVSQRHYEDIDTEITKDYLLPWAGSIDNHKEVYFDLQIGNNGVYIVPMVLLNGNSSRRFLAPTQPLSLYSKKDFYKTKIHKALKLTPPKWNQTDDLWCFNSPDQSTHIIIDKNKRLVVKDIKSNQILASQKINFNNIIMSEFAVGNYAQKWKEQFE</sequence>
<dbReference type="GeneID" id="83544187"/>
<reference evidence="4" key="2">
    <citation type="submission" date="2016-10" db="EMBL/GenBank/DDBJ databases">
        <authorList>
            <person name="Varghese N."/>
            <person name="Submissions S."/>
        </authorList>
    </citation>
    <scope>NUCLEOTIDE SEQUENCE [LARGE SCALE GENOMIC DNA]</scope>
    <source>
        <strain evidence="4">DSM 24204</strain>
    </source>
</reference>
<dbReference type="RefSeq" id="WP_090922452.1">
    <property type="nucleotide sequence ID" value="NZ_CP016180.1"/>
</dbReference>
<keyword evidence="5" id="KW-1185">Reference proteome</keyword>
<feature type="chain" id="PRO_5011440038" evidence="1">
    <location>
        <begin position="19"/>
        <end position="372"/>
    </location>
</feature>
<evidence type="ECO:0000313" key="3">
    <source>
        <dbReference type="EMBL" id="SEM44467.1"/>
    </source>
</evidence>
<name>A0A1H7YGL8_9PAST</name>
<protein>
    <submittedName>
        <fullName evidence="3">Uncharacterized protein</fullName>
    </submittedName>
</protein>
<keyword evidence="1" id="KW-0732">Signal</keyword>
<dbReference type="EMBL" id="FOBN01000018">
    <property type="protein sequence ID" value="SEM44467.1"/>
    <property type="molecule type" value="Genomic_DNA"/>
</dbReference>
<evidence type="ECO:0000256" key="1">
    <source>
        <dbReference type="SAM" id="SignalP"/>
    </source>
</evidence>
<dbReference type="STRING" id="97481.SAMN05444853_11828"/>
<evidence type="ECO:0000313" key="4">
    <source>
        <dbReference type="Proteomes" id="UP000198883"/>
    </source>
</evidence>
<evidence type="ECO:0000313" key="2">
    <source>
        <dbReference type="EMBL" id="MDP8085686.1"/>
    </source>
</evidence>
<gene>
    <name evidence="2" type="ORF">QJT92_07100</name>
    <name evidence="3" type="ORF">SAMN05444853_11828</name>
</gene>